<dbReference type="RefSeq" id="WP_183399878.1">
    <property type="nucleotide sequence ID" value="NZ_JACIDS010000004.1"/>
</dbReference>
<gene>
    <name evidence="1" type="ORF">GGR25_003281</name>
</gene>
<keyword evidence="2" id="KW-1185">Reference proteome</keyword>
<protein>
    <recommendedName>
        <fullName evidence="3">JmjC domain-containing protein</fullName>
    </recommendedName>
</protein>
<comment type="caution">
    <text evidence="1">The sequence shown here is derived from an EMBL/GenBank/DDBJ whole genome shotgun (WGS) entry which is preliminary data.</text>
</comment>
<sequence>MTASIFREWTEDCTKGWGQKPLKISHTLHEHPLFSPDGLAELIQRYPIEHYSLIRTSSVGEAKKVWRRGEVGDLTGREVIDKIAAGGLWLQLRELKSVDPRYYDLVQEIYGEVRERVPGFNSFGHEMGILISSPYAKAHYHADLPGQALWQIAGSKRVYLYPAEEPYLPQAELEKIALTGLEVGLRYDPEFERQALVFDLKPGEMLTWELNAPHRVENHGELSISMTTEHWTEEIRRSQMVTMANGILRQHFGVAPKRRQIAGPAFWAKASLQAGWRRSPWFKRERRRVLPVDFRLGRSANNPIVDIPAYIVR</sequence>
<dbReference type="EMBL" id="JACIDS010000004">
    <property type="protein sequence ID" value="MBB3932223.1"/>
    <property type="molecule type" value="Genomic_DNA"/>
</dbReference>
<name>A0A840ASJ2_9HYPH</name>
<accession>A0A840ASJ2</accession>
<evidence type="ECO:0000313" key="2">
    <source>
        <dbReference type="Proteomes" id="UP000553963"/>
    </source>
</evidence>
<dbReference type="Proteomes" id="UP000553963">
    <property type="component" value="Unassembled WGS sequence"/>
</dbReference>
<dbReference type="AlphaFoldDB" id="A0A840ASJ2"/>
<dbReference type="SUPFAM" id="SSF51197">
    <property type="entry name" value="Clavaminate synthase-like"/>
    <property type="match status" value="1"/>
</dbReference>
<dbReference type="Gene3D" id="2.60.120.650">
    <property type="entry name" value="Cupin"/>
    <property type="match status" value="1"/>
</dbReference>
<evidence type="ECO:0000313" key="1">
    <source>
        <dbReference type="EMBL" id="MBB3932223.1"/>
    </source>
</evidence>
<proteinExistence type="predicted"/>
<organism evidence="1 2">
    <name type="scientific">Kaistia hirudinis</name>
    <dbReference type="NCBI Taxonomy" id="1293440"/>
    <lineage>
        <taxon>Bacteria</taxon>
        <taxon>Pseudomonadati</taxon>
        <taxon>Pseudomonadota</taxon>
        <taxon>Alphaproteobacteria</taxon>
        <taxon>Hyphomicrobiales</taxon>
        <taxon>Kaistiaceae</taxon>
        <taxon>Kaistia</taxon>
    </lineage>
</organism>
<reference evidence="1 2" key="1">
    <citation type="submission" date="2020-08" db="EMBL/GenBank/DDBJ databases">
        <title>Genomic Encyclopedia of Type Strains, Phase IV (KMG-IV): sequencing the most valuable type-strain genomes for metagenomic binning, comparative biology and taxonomic classification.</title>
        <authorList>
            <person name="Goeker M."/>
        </authorList>
    </citation>
    <scope>NUCLEOTIDE SEQUENCE [LARGE SCALE GENOMIC DNA]</scope>
    <source>
        <strain evidence="1 2">DSM 25966</strain>
    </source>
</reference>
<evidence type="ECO:0008006" key="3">
    <source>
        <dbReference type="Google" id="ProtNLM"/>
    </source>
</evidence>